<reference evidence="1" key="2">
    <citation type="submission" date="2011-01" db="EMBL/GenBank/DDBJ databases">
        <title>The Non-contiguous Finished genome of Clostridium papyrosolvens.</title>
        <authorList>
            <person name="Lucas S."/>
            <person name="Copeland A."/>
            <person name="Lapidus A."/>
            <person name="Cheng J.-F."/>
            <person name="Goodwin L."/>
            <person name="Pitluck S."/>
            <person name="Misra M."/>
            <person name="Chertkov O."/>
            <person name="Detter J.C."/>
            <person name="Han C."/>
            <person name="Tapia R."/>
            <person name="Land M."/>
            <person name="Hauser L."/>
            <person name="Kyrpides N."/>
            <person name="Ivanova N."/>
            <person name="Pagani I."/>
            <person name="Mouttaki H."/>
            <person name="He Z."/>
            <person name="Zhou J."/>
            <person name="Hemme C.L."/>
            <person name="Woyke T."/>
        </authorList>
    </citation>
    <scope>NUCLEOTIDE SEQUENCE [LARGE SCALE GENOMIC DNA]</scope>
    <source>
        <strain evidence="1">DSM 2782</strain>
    </source>
</reference>
<dbReference type="OrthoDB" id="3192583at2"/>
<protein>
    <submittedName>
        <fullName evidence="1">Uncharacterized protein</fullName>
    </submittedName>
</protein>
<dbReference type="eggNOG" id="ENOG5033G49">
    <property type="taxonomic scope" value="Bacteria"/>
</dbReference>
<name>F1T7V6_9FIRM</name>
<keyword evidence="2" id="KW-1185">Reference proteome</keyword>
<dbReference type="AlphaFoldDB" id="F1T7V6"/>
<organism evidence="1 2">
    <name type="scientific">Ruminiclostridium papyrosolvens DSM 2782</name>
    <dbReference type="NCBI Taxonomy" id="588581"/>
    <lineage>
        <taxon>Bacteria</taxon>
        <taxon>Bacillati</taxon>
        <taxon>Bacillota</taxon>
        <taxon>Clostridia</taxon>
        <taxon>Eubacteriales</taxon>
        <taxon>Oscillospiraceae</taxon>
        <taxon>Ruminiclostridium</taxon>
    </lineage>
</organism>
<sequence length="103" mass="11795">MKKVIEGKVYNTATATKLAEYSYGYSSDFSYISEELYLTKKGKYFLAGKGGPYTCYAEQVSRYTYCSGEAIIPMTKQEAFEWCQKRDCTEAIDEYFSDLVEEA</sequence>
<proteinExistence type="predicted"/>
<reference evidence="1" key="1">
    <citation type="submission" date="2009-07" db="EMBL/GenBank/DDBJ databases">
        <authorList>
            <consortium name="US DOE Joint Genome Institute (JGI-PGF)"/>
            <person name="Lucas S."/>
            <person name="Copeland A."/>
            <person name="Lapidus A."/>
            <person name="Glavina del Rio T."/>
            <person name="Tice H."/>
            <person name="Bruce D."/>
            <person name="Goodwin L."/>
            <person name="Pitluck S."/>
            <person name="Larimer F."/>
            <person name="Land M.L."/>
            <person name="Mouttaki H."/>
            <person name="He Z."/>
            <person name="Zhou J."/>
            <person name="Hemme C.L."/>
        </authorList>
    </citation>
    <scope>NUCLEOTIDE SEQUENCE [LARGE SCALE GENOMIC DNA]</scope>
    <source>
        <strain evidence="1">DSM 2782</strain>
    </source>
</reference>
<accession>F1T7V6</accession>
<evidence type="ECO:0000313" key="1">
    <source>
        <dbReference type="EMBL" id="EGD49554.1"/>
    </source>
</evidence>
<gene>
    <name evidence="1" type="ORF">Cpap_3990</name>
</gene>
<dbReference type="STRING" id="588581.Cpap_3990"/>
<dbReference type="RefSeq" id="WP_004616353.1">
    <property type="nucleotide sequence ID" value="NZ_ACXX02000001.1"/>
</dbReference>
<dbReference type="EMBL" id="ACXX02000001">
    <property type="protein sequence ID" value="EGD49554.1"/>
    <property type="molecule type" value="Genomic_DNA"/>
</dbReference>
<evidence type="ECO:0000313" key="2">
    <source>
        <dbReference type="Proteomes" id="UP000003860"/>
    </source>
</evidence>
<dbReference type="Proteomes" id="UP000003860">
    <property type="component" value="Unassembled WGS sequence"/>
</dbReference>
<comment type="caution">
    <text evidence="1">The sequence shown here is derived from an EMBL/GenBank/DDBJ whole genome shotgun (WGS) entry which is preliminary data.</text>
</comment>